<dbReference type="PANTHER" id="PTHR13743">
    <property type="entry name" value="BEIGE/BEACH-RELATED"/>
    <property type="match status" value="1"/>
</dbReference>
<gene>
    <name evidence="4" type="ORF">EWB00_010784</name>
</gene>
<protein>
    <submittedName>
        <fullName evidence="4">Lysosomal-trafficking regulator</fullName>
    </submittedName>
</protein>
<feature type="compositionally biased region" description="Basic and acidic residues" evidence="1">
    <location>
        <begin position="2934"/>
        <end position="2945"/>
    </location>
</feature>
<dbReference type="Pfam" id="PF14844">
    <property type="entry name" value="PH_BEACH"/>
    <property type="match status" value="1"/>
</dbReference>
<dbReference type="PANTHER" id="PTHR13743:SF123">
    <property type="entry name" value="PROTEIN FAN"/>
    <property type="match status" value="1"/>
</dbReference>
<dbReference type="InterPro" id="IPR050865">
    <property type="entry name" value="BEACH_Domain"/>
</dbReference>
<reference evidence="4 5" key="1">
    <citation type="submission" date="2019-03" db="EMBL/GenBank/DDBJ databases">
        <title>An improved genome assembly of the fluke Schistosoma japonicum.</title>
        <authorList>
            <person name="Hu W."/>
            <person name="Luo F."/>
            <person name="Yin M."/>
            <person name="Mo X."/>
            <person name="Sun C."/>
            <person name="Wu Q."/>
            <person name="Zhu B."/>
            <person name="Xiang M."/>
            <person name="Wang J."/>
            <person name="Wang Y."/>
            <person name="Zhang T."/>
            <person name="Xu B."/>
            <person name="Zheng H."/>
            <person name="Feng Z."/>
        </authorList>
    </citation>
    <scope>NUCLEOTIDE SEQUENCE [LARGE SCALE GENOMIC DNA]</scope>
    <source>
        <strain evidence="4">HuSjv2</strain>
        <tissue evidence="4">Worms</tissue>
    </source>
</reference>
<evidence type="ECO:0000259" key="2">
    <source>
        <dbReference type="PROSITE" id="PS50197"/>
    </source>
</evidence>
<dbReference type="PROSITE" id="PS51783">
    <property type="entry name" value="PH_BEACH"/>
    <property type="match status" value="1"/>
</dbReference>
<dbReference type="InterPro" id="IPR000409">
    <property type="entry name" value="BEACH_dom"/>
</dbReference>
<dbReference type="Gene3D" id="2.30.29.30">
    <property type="entry name" value="Pleckstrin-homology domain (PH domain)/Phosphotyrosine-binding domain (PTB)"/>
    <property type="match status" value="1"/>
</dbReference>
<sequence>VNINQLIEEVIELMTNLSKCPSEYIFCGQYLYLHKMCGIKFSRNSVIFNVTRHMFNLLIDWIRSNNVLMPTSYTIWPKLINTNLCRQYKNLHYPIQLLTNMCSHNYSYLLAFDDHHQEGVGDDSQISYERLLNLIWLLPSPSIGGDTDKHQSQMPSSSTYHTTDTRGFGLSTWFCLHGKFNNKKIKPNFNQLSEMDLLHHVKLNHLQHLLSLDFVSEPVSHNNQFVYQSLVNTTGTSSQFCSTNTDHLSLQIWISSMYSCVYLRIVKASANDAIRTLEHDETGPLKNTTEILLLGDLCLEFSKDDCNIYNEWNHLFMFIQWIDCFNARVSIVINGWFESIGNLLLNDKVLVNATNSSHHQFAFPVLHFGHLADVYSVNSRRSTFDLGNILLFAGLPFISQEISPSSPNYYFKCKKKCSKHHQQQYQHEDYFNNPIKTISLSLCLLGPSFTGYFDSIESGAYYRNSADCILYSFIHRYALKCYSMPKYKEYISQLLMKGHSLIHSEFWLKFLKKFSSEHIFIILLSNNLTSIQFILPKSISLCTVKFNESLPVEVNNDDNESFSSNMTNIQLCNSNTNMNNKSVDSKISMNRTCNSEKRLWILRSKYSTDKNLSLIHSVNCYYQLGFDSILEPYGGIEVPIYLLGEVVCQTHIPTLISCGLKLLFTMLRHSCMMYAKFHSPALSHPGLENPIERRHKKWLFQKCNDELNCKPVPLSFGHCLLARLFKHPLFNTSSMRSYKIMKVLLNEIILTLPLTTLMKQGIQHTSSDYLLINPNLLRCLILFGSQSFWYPSPKQQFKFISCKSTNNHSDSMSKKYILFNYGLIPGIFELLMNYNECLNSTTIIIKLYNLSMLDKWHLIMAALTGFRDCDTFINIFMKDIPQSNDWNLYKLNSNYTVLSTDTMNNNNHRHYHHHHHHSLIASHCFTSIRPPLWLIYCLIRHPYLSQRESALSGYCVWLHFEASKWIRKCEQLSSIPMTSNINYQQHISQSHRIIPSQLSRLRSFATGLLLPTLPFMCISNVNNEINMKNYHNRHLCSIKLVNRAFGLILHGLEKFTLMNHYESVLSQHLKRTFIDTDEINANISFTNYDSNNENDKHTTPEIELCTYGLDALIILLQDSDICVLSAAIKSNLLPVLFNMAWLLEFGMYKANSLLSIIDNSTNVMKCIVPNLMPILTSLSRLIGRVTGWLIMDERFQVGNVSSFSSNLFHYSLDTSSRYQLIITFLRHLIAMKAETINEDYDNNVVENIESELKFDPGPVSRCLVRRVLHSLLENSINQLDRIGRELENSVAVNHANSDGIRTTNAVDEYIKHLCEKLKLHHDYLRWVLNCTVNVLLYSPYQDETIVNIMHKLNLACEVSKRENSTTSTVPVGIPCLQVNFKNAPDDKTLTPITSPASSNQYHLINDLTDKEQDSCDQSKYSLQHDDDDINKPTCHINNEKNFSLYPKHMASIVSIQQSLEQALITSMFTTTQQIQYCLLLKIPIISNCLTTNDFLNLYKKSLGRILISRTQLPENGVAVDLLLTYLLRLFNEESILLNLCLSALPPMYSPTFWSNLISVKYWLHQNIPIWSTHLSSGTLYNTNNSNAIDNTNFGLSSELAHSKESYSLNLFISRQLKQLYTVISALLNNNQITANNPLMLPIELSRSQNLPSVTSSSSSLSSLPPRIHLKFSNVARSELHTYRELIMIADRKAGEQWKLSLPNLNKFIKSKESMKSKKISVDRDKKSILAQLIQMFWPKSTNTKLTTNTERNLFNTNDNLFSSLKFSKSYLPRKFSTVQLCSQARKQCVDGHNAWLDAYSERRRIVGPLGTVLWARVAEHLSHDRGLFHHLESTPSSWCVDPVEDSLRQHCRFHYTHLPITERLIHTTSRSNLSSTHQPHRLASLIGLPIVSRSPPVGAACTWSDLPLCLPLPAIPLIQLASASRYHIQAVWACRLVGVLHIPPIEGDLILGQSWLRFQPDPLINANFLTNNNKDSNSMQFIEIESLYPYQSPSNRLWFAWSFKSIHHIETRRYSLRDIAVEIFPDDTNVNTPMLFAMYSCKDRNNFIETISPLIGHRLCSFPRYLNGYNSEASIEPPSNRQCHHHSIFRHLKNCRLQCVQQAWLNGELSNFDYLMKLNTAAGRSYNDLMQYPIFPWIIRDYESSVLDLTQPTTFRWLDRPIAVQEDDRAEAVAARFNETELLLKTSSTSHSETVTTKSKLSTLNNLNNNTCPPYHYPAHCSNEAIVLHFLVRLPPFTFRHLRFQDNNFDVPDRLFHSVATTWRLATTTVSCVKELVPEFYFQPEMFINRCGLKLGCRQPGDSVDSVELPPWCKNDPRLFTLICRAALESDYVSMNLSHWIDLLFGYKQSGLNAKESLNLYHPYTYFGAIDVDSIDDPVLAQAVEAMINNYGQTPKQLFHRYPHPSRKLSISNQTKSNVTLQFKSKSIETVSHLVTSQKNTELNEVKHSSTLELFSPIHHNEDNVNLLQTETFPVNKNQYSSVRLDNTTPLETVIGLRWGEWAGSPEVNSFELIWKKQLITSIKSSVSTVSQNSIQHSGMRISFTNSYLTGSIWCEINEMKNSTILMRNQFDDSISSSLNSDKLYHSWDGWVDYNVDHEIDKCLLASSSSASSSLLFNSSTEMSPVLSSPSSIIHTDISWYWKILFCESDARLWVSSLPDISNNNNNKDEHSRQYSKPYLIKLKPSLLDSRTLNISMKPLSSMSYHGISTHRYDKNNENEPNDKPIETSTIPATLAAHNNNNEINLQLPCSYNVPLNVEKPYITSIAIAPSSSHSIQLFVGTCLGSIYLRQLPTNLYDISSINGWLPQDYNDVPLRNENKSLQTFNIIKRMKKSQMKHSKHTTNITTHNHHNPIHYNEINVKEAGLWEITGWKQLNGHAGHEITILVINRNNSLLASGDDHGYVCLWDRYRLTLIKTINTNVMHHHQQQQKQPKNGDNRRCHSDSNTHNSSRSNICWLGLYSCSGVWIAARILDFLAEISDPFVDLPLSQTQGNCQHPPVPMAFSTVSEGRGVNCLLLGGPGGRLVWLNSWTLDTVRTYLLPENNENTRITSLCFGPLLNDNHNYQINSKDLGELLCHGLYVANQIGCVYHFGPKYLHQSTIHSNKEDTIHSSISNDLYKHSILTWLDM</sequence>
<organism evidence="4 5">
    <name type="scientific">Schistosoma japonicum</name>
    <name type="common">Blood fluke</name>
    <dbReference type="NCBI Taxonomy" id="6182"/>
    <lineage>
        <taxon>Eukaryota</taxon>
        <taxon>Metazoa</taxon>
        <taxon>Spiralia</taxon>
        <taxon>Lophotrochozoa</taxon>
        <taxon>Platyhelminthes</taxon>
        <taxon>Trematoda</taxon>
        <taxon>Digenea</taxon>
        <taxon>Strigeidida</taxon>
        <taxon>Schistosomatoidea</taxon>
        <taxon>Schistosomatidae</taxon>
        <taxon>Schistosoma</taxon>
    </lineage>
</organism>
<dbReference type="SMART" id="SM01026">
    <property type="entry name" value="Beach"/>
    <property type="match status" value="1"/>
</dbReference>
<name>A0A4Z2DMU3_SCHJA</name>
<keyword evidence="5" id="KW-1185">Reference proteome</keyword>
<dbReference type="OrthoDB" id="26681at2759"/>
<dbReference type="STRING" id="6182.A0A4Z2DMU3"/>
<feature type="domain" description="BEACH" evidence="2">
    <location>
        <begin position="2089"/>
        <end position="2407"/>
    </location>
</feature>
<dbReference type="CDD" id="cd06071">
    <property type="entry name" value="Beach"/>
    <property type="match status" value="1"/>
</dbReference>
<feature type="non-terminal residue" evidence="4">
    <location>
        <position position="1"/>
    </location>
</feature>
<dbReference type="EMBL" id="SKCS01000085">
    <property type="protein sequence ID" value="TNN17845.1"/>
    <property type="molecule type" value="Genomic_DNA"/>
</dbReference>
<dbReference type="SUPFAM" id="SSF50729">
    <property type="entry name" value="PH domain-like"/>
    <property type="match status" value="1"/>
</dbReference>
<accession>A0A4Z2DMU3</accession>
<dbReference type="Proteomes" id="UP000311919">
    <property type="component" value="Unassembled WGS sequence"/>
</dbReference>
<dbReference type="PROSITE" id="PS50197">
    <property type="entry name" value="BEACH"/>
    <property type="match status" value="1"/>
</dbReference>
<dbReference type="InterPro" id="IPR011993">
    <property type="entry name" value="PH-like_dom_sf"/>
</dbReference>
<dbReference type="InterPro" id="IPR011047">
    <property type="entry name" value="Quinoprotein_ADH-like_sf"/>
</dbReference>
<evidence type="ECO:0000256" key="1">
    <source>
        <dbReference type="SAM" id="MobiDB-lite"/>
    </source>
</evidence>
<dbReference type="Pfam" id="PF02138">
    <property type="entry name" value="Beach"/>
    <property type="match status" value="1"/>
</dbReference>
<proteinExistence type="predicted"/>
<feature type="domain" description="BEACH-type PH" evidence="3">
    <location>
        <begin position="1925"/>
        <end position="2052"/>
    </location>
</feature>
<feature type="region of interest" description="Disordered" evidence="1">
    <location>
        <begin position="2923"/>
        <end position="2950"/>
    </location>
</feature>
<dbReference type="SUPFAM" id="SSF81837">
    <property type="entry name" value="BEACH domain"/>
    <property type="match status" value="1"/>
</dbReference>
<dbReference type="InterPro" id="IPR023362">
    <property type="entry name" value="PH-BEACH_dom"/>
</dbReference>
<dbReference type="SUPFAM" id="SSF50998">
    <property type="entry name" value="Quinoprotein alcohol dehydrogenase-like"/>
    <property type="match status" value="1"/>
</dbReference>
<evidence type="ECO:0000259" key="3">
    <source>
        <dbReference type="PROSITE" id="PS51783"/>
    </source>
</evidence>
<evidence type="ECO:0000313" key="4">
    <source>
        <dbReference type="EMBL" id="TNN17845.1"/>
    </source>
</evidence>
<dbReference type="Gene3D" id="1.10.1540.10">
    <property type="entry name" value="BEACH domain"/>
    <property type="match status" value="1"/>
</dbReference>
<comment type="caution">
    <text evidence="4">The sequence shown here is derived from an EMBL/GenBank/DDBJ whole genome shotgun (WGS) entry which is preliminary data.</text>
</comment>
<dbReference type="InterPro" id="IPR036372">
    <property type="entry name" value="BEACH_dom_sf"/>
</dbReference>
<evidence type="ECO:0000313" key="5">
    <source>
        <dbReference type="Proteomes" id="UP000311919"/>
    </source>
</evidence>